<dbReference type="InterPro" id="IPR051554">
    <property type="entry name" value="Acetyltransferase_Eis"/>
</dbReference>
<feature type="active site" description="Proton acceptor; via carboxylate" evidence="4">
    <location>
        <position position="407"/>
    </location>
</feature>
<feature type="binding site" evidence="4">
    <location>
        <begin position="89"/>
        <end position="94"/>
    </location>
    <ligand>
        <name>acetyl-CoA</name>
        <dbReference type="ChEBI" id="CHEBI:57288"/>
    </ligand>
</feature>
<evidence type="ECO:0000256" key="2">
    <source>
        <dbReference type="ARBA" id="ARBA00022679"/>
    </source>
</evidence>
<keyword evidence="3 4" id="KW-0012">Acyltransferase</keyword>
<comment type="similarity">
    <text evidence="1 4">Belongs to the acetyltransferase Eis family.</text>
</comment>
<proteinExistence type="inferred from homology"/>
<keyword evidence="2 4" id="KW-0808">Transferase</keyword>
<dbReference type="GO" id="GO:0030649">
    <property type="term" value="P:aminoglycoside antibiotic catabolic process"/>
    <property type="evidence" value="ECO:0007669"/>
    <property type="project" value="TreeGrafter"/>
</dbReference>
<dbReference type="NCBIfam" id="NF002367">
    <property type="entry name" value="PRK01346.1-4"/>
    <property type="match status" value="1"/>
</dbReference>
<dbReference type="PROSITE" id="PS51186">
    <property type="entry name" value="GNAT"/>
    <property type="match status" value="1"/>
</dbReference>
<accession>A0A917T661</accession>
<dbReference type="SUPFAM" id="SSF55729">
    <property type="entry name" value="Acyl-CoA N-acyltransferases (Nat)"/>
    <property type="match status" value="1"/>
</dbReference>
<dbReference type="InterPro" id="IPR025559">
    <property type="entry name" value="Eis_dom"/>
</dbReference>
<dbReference type="Gene3D" id="3.30.1050.10">
    <property type="entry name" value="SCP2 sterol-binding domain"/>
    <property type="match status" value="1"/>
</dbReference>
<dbReference type="InterPro" id="IPR000182">
    <property type="entry name" value="GNAT_dom"/>
</dbReference>
<dbReference type="Pfam" id="PF13527">
    <property type="entry name" value="Acetyltransf_9"/>
    <property type="match status" value="1"/>
</dbReference>
<gene>
    <name evidence="6" type="ORF">GCM10011594_33280</name>
</gene>
<sequence>MAVDVRTLRDEDIPAWSAAALTGFHNPAGDVDAETRRPWTILERTWAGFDEDRIVSTLRSFPVGLRMPGGGDVPTSAVTAVTTSGTHRRRGYATAMMTADLRAARDRGELAAALLAAEWPIYGRFGFGAATQVQTWTVQSQGAQLRHRAPGTVEFVDRATARALVPAVYEAQRSRRCGDLSRDDRLWDLELDVVRLPSWPAARPAFHVVARDPAGCPVGVLRYRVEEAEEYRRSTSQLTADVFVTADPSADALLWGFLLDLDLVATVSVGNRPVDEALPWLLTDARRARPSDRVDLLWVRPLDTAAFLSARRYDVEDVLVLELADPVGLADGRFRLDAGPDGAACAPTDQEPDLTLSLSALSSVSLGGFPLRQLADARLVDEHRAGAVTRADRLFRTAVAPYCSTWF</sequence>
<feature type="active site" description="Proton donor" evidence="4">
    <location>
        <position position="122"/>
    </location>
</feature>
<comment type="subunit">
    <text evidence="4">Homohexamer; trimer of dimers.</text>
</comment>
<evidence type="ECO:0000256" key="1">
    <source>
        <dbReference type="ARBA" id="ARBA00009213"/>
    </source>
</evidence>
<dbReference type="Gene3D" id="3.40.630.30">
    <property type="match status" value="2"/>
</dbReference>
<name>A0A917T661_9ACTN</name>
<dbReference type="InterPro" id="IPR041380">
    <property type="entry name" value="Acetyltransf_17"/>
</dbReference>
<dbReference type="Proteomes" id="UP000655208">
    <property type="component" value="Unassembled WGS sequence"/>
</dbReference>
<dbReference type="RefSeq" id="WP_188943452.1">
    <property type="nucleotide sequence ID" value="NZ_BMNA01000008.1"/>
</dbReference>
<evidence type="ECO:0000313" key="6">
    <source>
        <dbReference type="EMBL" id="GGM10676.1"/>
    </source>
</evidence>
<evidence type="ECO:0000256" key="3">
    <source>
        <dbReference type="ARBA" id="ARBA00023315"/>
    </source>
</evidence>
<dbReference type="PANTHER" id="PTHR37817">
    <property type="entry name" value="N-ACETYLTRANSFERASE EIS"/>
    <property type="match status" value="1"/>
</dbReference>
<reference evidence="6" key="2">
    <citation type="submission" date="2020-09" db="EMBL/GenBank/DDBJ databases">
        <authorList>
            <person name="Sun Q."/>
            <person name="Zhou Y."/>
        </authorList>
    </citation>
    <scope>NUCLEOTIDE SEQUENCE</scope>
    <source>
        <strain evidence="6">CGMCC 4.7308</strain>
    </source>
</reference>
<comment type="caution">
    <text evidence="4">Lacks conserved residue(s) required for the propagation of feature annotation.</text>
</comment>
<dbReference type="InterPro" id="IPR036527">
    <property type="entry name" value="SCP2_sterol-bd_dom_sf"/>
</dbReference>
<dbReference type="HAMAP" id="MF_01812">
    <property type="entry name" value="Eis"/>
    <property type="match status" value="1"/>
</dbReference>
<comment type="caution">
    <text evidence="6">The sequence shown here is derived from an EMBL/GenBank/DDBJ whole genome shotgun (WGS) entry which is preliminary data.</text>
</comment>
<dbReference type="PANTHER" id="PTHR37817:SF1">
    <property type="entry name" value="N-ACETYLTRANSFERASE EIS"/>
    <property type="match status" value="1"/>
</dbReference>
<evidence type="ECO:0000259" key="5">
    <source>
        <dbReference type="PROSITE" id="PS51186"/>
    </source>
</evidence>
<evidence type="ECO:0000313" key="7">
    <source>
        <dbReference type="Proteomes" id="UP000655208"/>
    </source>
</evidence>
<evidence type="ECO:0000256" key="4">
    <source>
        <dbReference type="HAMAP-Rule" id="MF_01812"/>
    </source>
</evidence>
<dbReference type="GO" id="GO:0034069">
    <property type="term" value="F:aminoglycoside N-acetyltransferase activity"/>
    <property type="evidence" value="ECO:0007669"/>
    <property type="project" value="TreeGrafter"/>
</dbReference>
<feature type="domain" description="N-acetyltransferase" evidence="5">
    <location>
        <begin position="3"/>
        <end position="150"/>
    </location>
</feature>
<dbReference type="Pfam" id="PF17668">
    <property type="entry name" value="Acetyltransf_17"/>
    <property type="match status" value="1"/>
</dbReference>
<protein>
    <submittedName>
        <fullName evidence="6">UPF0256 protein</fullName>
    </submittedName>
</protein>
<dbReference type="InterPro" id="IPR016181">
    <property type="entry name" value="Acyl_CoA_acyltransferase"/>
</dbReference>
<dbReference type="SUPFAM" id="SSF55718">
    <property type="entry name" value="SCP-like"/>
    <property type="match status" value="1"/>
</dbReference>
<organism evidence="6 7">
    <name type="scientific">Nakamurella endophytica</name>
    <dbReference type="NCBI Taxonomy" id="1748367"/>
    <lineage>
        <taxon>Bacteria</taxon>
        <taxon>Bacillati</taxon>
        <taxon>Actinomycetota</taxon>
        <taxon>Actinomycetes</taxon>
        <taxon>Nakamurellales</taxon>
        <taxon>Nakamurellaceae</taxon>
        <taxon>Nakamurella</taxon>
    </lineage>
</organism>
<dbReference type="EMBL" id="BMNA01000008">
    <property type="protein sequence ID" value="GGM10676.1"/>
    <property type="molecule type" value="Genomic_DNA"/>
</dbReference>
<dbReference type="Pfam" id="PF13530">
    <property type="entry name" value="SCP2_2"/>
    <property type="match status" value="1"/>
</dbReference>
<keyword evidence="7" id="KW-1185">Reference proteome</keyword>
<dbReference type="InterPro" id="IPR022902">
    <property type="entry name" value="NAcTrfase_Eis"/>
</dbReference>
<reference evidence="6" key="1">
    <citation type="journal article" date="2014" name="Int. J. Syst. Evol. Microbiol.">
        <title>Complete genome sequence of Corynebacterium casei LMG S-19264T (=DSM 44701T), isolated from a smear-ripened cheese.</title>
        <authorList>
            <consortium name="US DOE Joint Genome Institute (JGI-PGF)"/>
            <person name="Walter F."/>
            <person name="Albersmeier A."/>
            <person name="Kalinowski J."/>
            <person name="Ruckert C."/>
        </authorList>
    </citation>
    <scope>NUCLEOTIDE SEQUENCE</scope>
    <source>
        <strain evidence="6">CGMCC 4.7308</strain>
    </source>
</reference>
<dbReference type="AlphaFoldDB" id="A0A917T661"/>